<dbReference type="Proteomes" id="UP001167831">
    <property type="component" value="Unassembled WGS sequence"/>
</dbReference>
<dbReference type="RefSeq" id="WP_289824972.1">
    <property type="nucleotide sequence ID" value="NZ_JAUEIE010000003.1"/>
</dbReference>
<dbReference type="EMBL" id="JAUEIF010000003">
    <property type="protein sequence ID" value="MDN0025016.1"/>
    <property type="molecule type" value="Genomic_DNA"/>
</dbReference>
<dbReference type="EMBL" id="JAUEIE010000003">
    <property type="protein sequence ID" value="MDN0022416.1"/>
    <property type="molecule type" value="Genomic_DNA"/>
</dbReference>
<evidence type="ECO:0000313" key="3">
    <source>
        <dbReference type="Proteomes" id="UP001167831"/>
    </source>
</evidence>
<reference evidence="2" key="1">
    <citation type="submission" date="2023-06" db="EMBL/GenBank/DDBJ databases">
        <authorList>
            <person name="Zeman M."/>
            <person name="Kubasova T."/>
            <person name="Jahodarova E."/>
            <person name="Nykrynova M."/>
            <person name="Rychlik I."/>
        </authorList>
    </citation>
    <scope>NUCLEOTIDE SEQUENCE</scope>
    <source>
        <strain evidence="2">ET15</strain>
        <strain evidence="1">ET37</strain>
    </source>
</reference>
<comment type="caution">
    <text evidence="2">The sequence shown here is derived from an EMBL/GenBank/DDBJ whole genome shotgun (WGS) entry which is preliminary data.</text>
</comment>
<dbReference type="Proteomes" id="UP001168478">
    <property type="component" value="Unassembled WGS sequence"/>
</dbReference>
<evidence type="ECO:0000313" key="2">
    <source>
        <dbReference type="EMBL" id="MDN0025016.1"/>
    </source>
</evidence>
<dbReference type="AlphaFoldDB" id="A0AAW7JVL9"/>
<organism evidence="2 4">
    <name type="scientific">Leyella lascolaii</name>
    <dbReference type="NCBI Taxonomy" id="1776379"/>
    <lineage>
        <taxon>Bacteria</taxon>
        <taxon>Pseudomonadati</taxon>
        <taxon>Bacteroidota</taxon>
        <taxon>Bacteroidia</taxon>
        <taxon>Bacteroidales</taxon>
        <taxon>Prevotellaceae</taxon>
        <taxon>Leyella</taxon>
    </lineage>
</organism>
<protein>
    <submittedName>
        <fullName evidence="2">Uncharacterized protein</fullName>
    </submittedName>
</protein>
<gene>
    <name evidence="1" type="ORF">QVN81_05180</name>
    <name evidence="2" type="ORF">QVN84_05720</name>
</gene>
<name>A0AAW7JVL9_9BACT</name>
<keyword evidence="3" id="KW-1185">Reference proteome</keyword>
<sequence length="284" mass="34034">MEKYYVINIDNLEITYHADCGTREYLATHDHIDLKDIWLQRKMSRHYYNEFEIWCYDYNETKGLYSRMVGYLNFESPNPHRGEIYINYCNEALYSDFIIGARFYLEEVLNLKFLRISKLDIAADFNFNIQRYILKSYKDLDYELLINGEVVNESCVHGVGVYAGNNPRNRLFAKPSLDFANKNKTLTMRVYDKLKEIKEESNKTYILERDGFTRIYRVEMTCKNHKVLYKSLVRLGLSDEDLYSMLDDHNVLQKLFTDLMNRLVRLRKNRTVYNLLYHAIKDLE</sequence>
<reference evidence="2" key="2">
    <citation type="submission" date="2023-08" db="EMBL/GenBank/DDBJ databases">
        <title>Identification and characterization of horizontal gene transfer across gut microbiota members of farm animals based on homology search.</title>
        <authorList>
            <person name="Schwarzerova J."/>
            <person name="Nykrynova M."/>
            <person name="Jureckova K."/>
            <person name="Cejkova D."/>
            <person name="Rychlik I."/>
        </authorList>
    </citation>
    <scope>NUCLEOTIDE SEQUENCE</scope>
    <source>
        <strain evidence="2">ET15</strain>
        <strain evidence="1">ET37</strain>
    </source>
</reference>
<evidence type="ECO:0000313" key="4">
    <source>
        <dbReference type="Proteomes" id="UP001168478"/>
    </source>
</evidence>
<evidence type="ECO:0000313" key="1">
    <source>
        <dbReference type="EMBL" id="MDN0022416.1"/>
    </source>
</evidence>
<accession>A0AAW7JVL9</accession>
<proteinExistence type="predicted"/>